<dbReference type="GO" id="GO:0005524">
    <property type="term" value="F:ATP binding"/>
    <property type="evidence" value="ECO:0007669"/>
    <property type="project" value="UniProtKB-KW"/>
</dbReference>
<dbReference type="Pfam" id="PF05970">
    <property type="entry name" value="PIF1"/>
    <property type="match status" value="1"/>
</dbReference>
<feature type="compositionally biased region" description="Low complexity" evidence="2">
    <location>
        <begin position="745"/>
        <end position="755"/>
    </location>
</feature>
<keyword evidence="1" id="KW-0347">Helicase</keyword>
<gene>
    <name evidence="4" type="ORF">APZ42_018073</name>
</gene>
<dbReference type="GO" id="GO:0000723">
    <property type="term" value="P:telomere maintenance"/>
    <property type="evidence" value="ECO:0007669"/>
    <property type="project" value="InterPro"/>
</dbReference>
<dbReference type="SUPFAM" id="SSF52540">
    <property type="entry name" value="P-loop containing nucleoside triphosphate hydrolases"/>
    <property type="match status" value="2"/>
</dbReference>
<feature type="region of interest" description="Disordered" evidence="2">
    <location>
        <begin position="742"/>
        <end position="792"/>
    </location>
</feature>
<keyword evidence="5" id="KW-1185">Reference proteome</keyword>
<dbReference type="InterPro" id="IPR051055">
    <property type="entry name" value="PIF1_helicase"/>
</dbReference>
<sequence>MSHQTEILPLAQAVGYLERENIHATITRFGEVRATIHDYVFRCTKTPHIETTNFWNFDQTQEICKLDVKTDNQTDGNCSSDRELEPASNGTINGFSPGHPHSWSAVTVPIGLADEKLALHSIQFQREVCCRFPAIKKNMFILPERASLGFPIEESNPNSEISEIDTHLDQPFGDDYNRCLLDISYVTNVYNCNIKFMGYDKPVDYQLSTRIELLENLANALDSHTDEYVLSDGMEPEIMAQDFPSLIEQSRHWTLNREQHNAFLLMGAALMQHIYATNRLSDLEVSQSMIANISKLKWFLDAVLPVNRQLALFLAESGGTGKSRVIKCFKDFTKRWYSVASTVICASSGVAAMLIEGCTLRVALGVGITVNPANPYSQHKQACSEVGILLIDEFSMITPSLFDLMEDRLRKLKVQLDKPFGGVHMIFCGDFYQLPPVGTGPIYSSHAESIGRSGIKAANGRRCWKTCLTDVIELKQNHRQQDPTWASALERFRINQPTQEDINLVSSRYMFGAETIEYPPKSTITAVPYNAMREKALRLCERILLEKLIYVPDGDTNWRNQGVLLIQARVTPSRASRNFTILQQNDVTKLWSKRFGCSGNLYCVVDAPYMVMSNSDVAKGVSNGTLALLQDVVLKTSCIVALTELPSGKKVHSVCASDVECLLFKHKNAAWTKVSQFPTLPEGGFPVVATGGEQVECKFNSTFHSRIQILQFPCVLSLVLTGHKVQGISTDSIILGGLSEKDRSTSASDTVSDSNSDSDESIDKSYRNREKFPRKRAMEDQEEGELHLPAYPQHEVENVLDNDGQDEIPGEPKEPKRPKLDVDVTEFRVSSTSSKKIRKWISKSFAKSKAKKLRERFQPKFSSSFELLNPEMDDSVYRRLKELKNSVATKEKIDNKESEMRSMQFKILDIVRPM</sequence>
<dbReference type="GO" id="GO:0016887">
    <property type="term" value="F:ATP hydrolysis activity"/>
    <property type="evidence" value="ECO:0007669"/>
    <property type="project" value="RHEA"/>
</dbReference>
<evidence type="ECO:0000256" key="2">
    <source>
        <dbReference type="SAM" id="MobiDB-lite"/>
    </source>
</evidence>
<dbReference type="OrthoDB" id="416437at2759"/>
<keyword evidence="1" id="KW-0227">DNA damage</keyword>
<dbReference type="InterPro" id="IPR010285">
    <property type="entry name" value="DNA_helicase_pif1-like_DEAD"/>
</dbReference>
<dbReference type="GO" id="GO:0006310">
    <property type="term" value="P:DNA recombination"/>
    <property type="evidence" value="ECO:0007669"/>
    <property type="project" value="UniProtKB-KW"/>
</dbReference>
<dbReference type="Gene3D" id="3.40.50.300">
    <property type="entry name" value="P-loop containing nucleotide triphosphate hydrolases"/>
    <property type="match status" value="1"/>
</dbReference>
<dbReference type="GO" id="GO:0006281">
    <property type="term" value="P:DNA repair"/>
    <property type="evidence" value="ECO:0007669"/>
    <property type="project" value="UniProtKB-KW"/>
</dbReference>
<dbReference type="Proteomes" id="UP000076858">
    <property type="component" value="Unassembled WGS sequence"/>
</dbReference>
<evidence type="ECO:0000256" key="1">
    <source>
        <dbReference type="RuleBase" id="RU363044"/>
    </source>
</evidence>
<keyword evidence="1" id="KW-0067">ATP-binding</keyword>
<keyword evidence="1" id="KW-0547">Nucleotide-binding</keyword>
<evidence type="ECO:0000313" key="4">
    <source>
        <dbReference type="EMBL" id="KZS16225.1"/>
    </source>
</evidence>
<comment type="cofactor">
    <cofactor evidence="1">
        <name>Mg(2+)</name>
        <dbReference type="ChEBI" id="CHEBI:18420"/>
    </cofactor>
</comment>
<comment type="caution">
    <text evidence="4">The sequence shown here is derived from an EMBL/GenBank/DDBJ whole genome shotgun (WGS) entry which is preliminary data.</text>
</comment>
<keyword evidence="1" id="KW-0234">DNA repair</keyword>
<organism evidence="4 5">
    <name type="scientific">Daphnia magna</name>
    <dbReference type="NCBI Taxonomy" id="35525"/>
    <lineage>
        <taxon>Eukaryota</taxon>
        <taxon>Metazoa</taxon>
        <taxon>Ecdysozoa</taxon>
        <taxon>Arthropoda</taxon>
        <taxon>Crustacea</taxon>
        <taxon>Branchiopoda</taxon>
        <taxon>Diplostraca</taxon>
        <taxon>Cladocera</taxon>
        <taxon>Anomopoda</taxon>
        <taxon>Daphniidae</taxon>
        <taxon>Daphnia</taxon>
    </lineage>
</organism>
<name>A0A164ZD97_9CRUS</name>
<protein>
    <recommendedName>
        <fullName evidence="1">ATP-dependent DNA helicase</fullName>
        <ecNumber evidence="1">5.6.2.3</ecNumber>
    </recommendedName>
</protein>
<comment type="catalytic activity">
    <reaction evidence="1">
        <text>ATP + H2O = ADP + phosphate + H(+)</text>
        <dbReference type="Rhea" id="RHEA:13065"/>
        <dbReference type="ChEBI" id="CHEBI:15377"/>
        <dbReference type="ChEBI" id="CHEBI:15378"/>
        <dbReference type="ChEBI" id="CHEBI:30616"/>
        <dbReference type="ChEBI" id="CHEBI:43474"/>
        <dbReference type="ChEBI" id="CHEBI:456216"/>
        <dbReference type="EC" id="5.6.2.3"/>
    </reaction>
</comment>
<proteinExistence type="inferred from homology"/>
<dbReference type="PANTHER" id="PTHR47642:SF5">
    <property type="entry name" value="ATP-DEPENDENT DNA HELICASE"/>
    <property type="match status" value="1"/>
</dbReference>
<evidence type="ECO:0000313" key="5">
    <source>
        <dbReference type="Proteomes" id="UP000076858"/>
    </source>
</evidence>
<dbReference type="EC" id="5.6.2.3" evidence="1"/>
<dbReference type="PANTHER" id="PTHR47642">
    <property type="entry name" value="ATP-DEPENDENT DNA HELICASE"/>
    <property type="match status" value="1"/>
</dbReference>
<feature type="domain" description="DNA helicase Pif1-like DEAD-box helicase" evidence="3">
    <location>
        <begin position="309"/>
        <end position="483"/>
    </location>
</feature>
<evidence type="ECO:0000259" key="3">
    <source>
        <dbReference type="Pfam" id="PF05970"/>
    </source>
</evidence>
<accession>A0A164ZD97</accession>
<comment type="similarity">
    <text evidence="1">Belongs to the helicase family.</text>
</comment>
<dbReference type="AlphaFoldDB" id="A0A164ZD97"/>
<reference evidence="4 5" key="1">
    <citation type="submission" date="2016-03" db="EMBL/GenBank/DDBJ databases">
        <title>EvidentialGene: Evidence-directed Construction of Genes on Genomes.</title>
        <authorList>
            <person name="Gilbert D.G."/>
            <person name="Choi J.-H."/>
            <person name="Mockaitis K."/>
            <person name="Colbourne J."/>
            <person name="Pfrender M."/>
        </authorList>
    </citation>
    <scope>NUCLEOTIDE SEQUENCE [LARGE SCALE GENOMIC DNA]</scope>
    <source>
        <strain evidence="4 5">Xinb3</strain>
        <tissue evidence="4">Complete organism</tissue>
    </source>
</reference>
<keyword evidence="1" id="KW-0378">Hydrolase</keyword>
<dbReference type="EMBL" id="LRGB01000733">
    <property type="protein sequence ID" value="KZS16225.1"/>
    <property type="molecule type" value="Genomic_DNA"/>
</dbReference>
<feature type="compositionally biased region" description="Basic and acidic residues" evidence="2">
    <location>
        <begin position="761"/>
        <end position="779"/>
    </location>
</feature>
<dbReference type="InterPro" id="IPR027417">
    <property type="entry name" value="P-loop_NTPase"/>
</dbReference>
<dbReference type="STRING" id="35525.A0A164ZD97"/>
<keyword evidence="1" id="KW-0233">DNA recombination</keyword>
<dbReference type="GO" id="GO:0043139">
    <property type="term" value="F:5'-3' DNA helicase activity"/>
    <property type="evidence" value="ECO:0007669"/>
    <property type="project" value="UniProtKB-EC"/>
</dbReference>